<comment type="caution">
    <text evidence="1">The sequence shown here is derived from an EMBL/GenBank/DDBJ whole genome shotgun (WGS) entry which is preliminary data.</text>
</comment>
<keyword evidence="2" id="KW-1185">Reference proteome</keyword>
<evidence type="ECO:0000313" key="1">
    <source>
        <dbReference type="EMBL" id="KNZ64057.1"/>
    </source>
</evidence>
<evidence type="ECO:0000313" key="2">
    <source>
        <dbReference type="Proteomes" id="UP000037035"/>
    </source>
</evidence>
<gene>
    <name evidence="1" type="ORF">VP01_10721g1</name>
</gene>
<dbReference type="Proteomes" id="UP000037035">
    <property type="component" value="Unassembled WGS sequence"/>
</dbReference>
<sequence length="100" mass="10836">DLPGVSPTGGIIFSLRTFVHSPPKSTPVSMATSSTLSVRVRPRKPSQFNIHAYNSAWSDNILVSLYCSGLKGNIQLAIFGFDKGAGEEFYQCGKKNCPSR</sequence>
<protein>
    <submittedName>
        <fullName evidence="1">Uncharacterized protein</fullName>
    </submittedName>
</protein>
<feature type="non-terminal residue" evidence="1">
    <location>
        <position position="1"/>
    </location>
</feature>
<dbReference type="AlphaFoldDB" id="A0A0L6VTX0"/>
<dbReference type="EMBL" id="LAVV01000801">
    <property type="protein sequence ID" value="KNZ64057.1"/>
    <property type="molecule type" value="Genomic_DNA"/>
</dbReference>
<organism evidence="1 2">
    <name type="scientific">Puccinia sorghi</name>
    <dbReference type="NCBI Taxonomy" id="27349"/>
    <lineage>
        <taxon>Eukaryota</taxon>
        <taxon>Fungi</taxon>
        <taxon>Dikarya</taxon>
        <taxon>Basidiomycota</taxon>
        <taxon>Pucciniomycotina</taxon>
        <taxon>Pucciniomycetes</taxon>
        <taxon>Pucciniales</taxon>
        <taxon>Pucciniaceae</taxon>
        <taxon>Puccinia</taxon>
    </lineage>
</organism>
<name>A0A0L6VTX0_9BASI</name>
<reference evidence="1 2" key="1">
    <citation type="submission" date="2015-08" db="EMBL/GenBank/DDBJ databases">
        <title>Next Generation Sequencing and Analysis of the Genome of Puccinia sorghi L Schw, the Causal Agent of Maize Common Rust.</title>
        <authorList>
            <person name="Rochi L."/>
            <person name="Burguener G."/>
            <person name="Darino M."/>
            <person name="Turjanski A."/>
            <person name="Kreff E."/>
            <person name="Dieguez M.J."/>
            <person name="Sacco F."/>
        </authorList>
    </citation>
    <scope>NUCLEOTIDE SEQUENCE [LARGE SCALE GENOMIC DNA]</scope>
    <source>
        <strain evidence="1 2">RO10H11247</strain>
    </source>
</reference>
<accession>A0A0L6VTX0</accession>
<dbReference type="VEuPathDB" id="FungiDB:VP01_10721g1"/>
<proteinExistence type="predicted"/>